<gene>
    <name evidence="8" type="ORF">Fot_14889</name>
</gene>
<keyword evidence="4 7" id="KW-0808">Transferase</keyword>
<comment type="cofactor">
    <cofactor evidence="1 7">
        <name>pyridoxal 5'-phosphate</name>
        <dbReference type="ChEBI" id="CHEBI:597326"/>
    </cofactor>
</comment>
<evidence type="ECO:0000313" key="8">
    <source>
        <dbReference type="EMBL" id="KAL2545656.1"/>
    </source>
</evidence>
<dbReference type="Pfam" id="PF00343">
    <property type="entry name" value="Phosphorylase"/>
    <property type="match status" value="1"/>
</dbReference>
<protein>
    <recommendedName>
        <fullName evidence="7">Alpha-1,4 glucan phosphorylase</fullName>
        <ecNumber evidence="7">2.4.1.1</ecNumber>
    </recommendedName>
</protein>
<comment type="similarity">
    <text evidence="2 7">Belongs to the glycogen phosphorylase family.</text>
</comment>
<evidence type="ECO:0000256" key="2">
    <source>
        <dbReference type="ARBA" id="ARBA00006047"/>
    </source>
</evidence>
<dbReference type="PROSITE" id="PS00102">
    <property type="entry name" value="PHOSPHORYLASE"/>
    <property type="match status" value="1"/>
</dbReference>
<accession>A0ABD1W7K6</accession>
<dbReference type="AlphaFoldDB" id="A0ABD1W7K6"/>
<proteinExistence type="inferred from homology"/>
<dbReference type="InterPro" id="IPR000811">
    <property type="entry name" value="Glyco_trans_35"/>
</dbReference>
<organism evidence="8 9">
    <name type="scientific">Forsythia ovata</name>
    <dbReference type="NCBI Taxonomy" id="205694"/>
    <lineage>
        <taxon>Eukaryota</taxon>
        <taxon>Viridiplantae</taxon>
        <taxon>Streptophyta</taxon>
        <taxon>Embryophyta</taxon>
        <taxon>Tracheophyta</taxon>
        <taxon>Spermatophyta</taxon>
        <taxon>Magnoliopsida</taxon>
        <taxon>eudicotyledons</taxon>
        <taxon>Gunneridae</taxon>
        <taxon>Pentapetalae</taxon>
        <taxon>asterids</taxon>
        <taxon>lamiids</taxon>
        <taxon>Lamiales</taxon>
        <taxon>Oleaceae</taxon>
        <taxon>Forsythieae</taxon>
        <taxon>Forsythia</taxon>
    </lineage>
</organism>
<dbReference type="PANTHER" id="PTHR11468">
    <property type="entry name" value="GLYCOGEN PHOSPHORYLASE"/>
    <property type="match status" value="1"/>
</dbReference>
<dbReference type="EMBL" id="JBFOLJ010000004">
    <property type="protein sequence ID" value="KAL2545656.1"/>
    <property type="molecule type" value="Genomic_DNA"/>
</dbReference>
<name>A0ABD1W7K6_9LAMI</name>
<dbReference type="EC" id="2.4.1.1" evidence="7"/>
<reference evidence="9" key="1">
    <citation type="submission" date="2024-07" db="EMBL/GenBank/DDBJ databases">
        <title>Two chromosome-level genome assemblies of Korean endemic species Abeliophyllum distichum and Forsythia ovata (Oleaceae).</title>
        <authorList>
            <person name="Jang H."/>
        </authorList>
    </citation>
    <scope>NUCLEOTIDE SEQUENCE [LARGE SCALE GENOMIC DNA]</scope>
</reference>
<evidence type="ECO:0000313" key="9">
    <source>
        <dbReference type="Proteomes" id="UP001604277"/>
    </source>
</evidence>
<evidence type="ECO:0000256" key="5">
    <source>
        <dbReference type="ARBA" id="ARBA00022898"/>
    </source>
</evidence>
<keyword evidence="5 7" id="KW-0663">Pyridoxal phosphate</keyword>
<keyword evidence="9" id="KW-1185">Reference proteome</keyword>
<dbReference type="InterPro" id="IPR035090">
    <property type="entry name" value="Pyridoxal_P_attach_site"/>
</dbReference>
<dbReference type="Proteomes" id="UP001604277">
    <property type="component" value="Unassembled WGS sequence"/>
</dbReference>
<dbReference type="GO" id="GO:0004645">
    <property type="term" value="F:1,4-alpha-oligoglucan phosphorylase activity"/>
    <property type="evidence" value="ECO:0007669"/>
    <property type="project" value="UniProtKB-EC"/>
</dbReference>
<sequence length="311" mass="34892">MLSLCGHCKALALEAIISTPKNPEFINIQEYKGPREADGIVDYLKKQAGAAFTEIKSTEDVGSLINEKNIFVDFQVAVMEKFIEEASIPIVTIFDNDPSNHPYVNKFFDNPNAKAMLLVNFSKDLDSFQSTYKDVAKQSKWKDISFLLGDLEASEGAFQLRCLFSDVSCRSTSTAGMEASGTSNMKFALNEYLIIGTLYGANVEIREVGEENFFLFGATTAEVPHLRKEREKGKKRNIKMLEAGLLLHPHMPMDKVNTVAQPFRNSISLREGYGNWEEQRFNASPSYLWHLLANQLMDLCLSPAIGQMVSY</sequence>
<dbReference type="Gene3D" id="3.40.50.2000">
    <property type="entry name" value="Glycogen Phosphorylase B"/>
    <property type="match status" value="1"/>
</dbReference>
<dbReference type="PANTHER" id="PTHR11468:SF4">
    <property type="entry name" value="ALPHA-GLUCAN PHOSPHORYLASE 2, CYTOSOLIC"/>
    <property type="match status" value="1"/>
</dbReference>
<comment type="catalytic activity">
    <reaction evidence="7">
        <text>[(1-&gt;4)-alpha-D-glucosyl](n) + phosphate = [(1-&gt;4)-alpha-D-glucosyl](n-1) + alpha-D-glucose 1-phosphate</text>
        <dbReference type="Rhea" id="RHEA:41732"/>
        <dbReference type="Rhea" id="RHEA-COMP:9584"/>
        <dbReference type="Rhea" id="RHEA-COMP:9586"/>
        <dbReference type="ChEBI" id="CHEBI:15444"/>
        <dbReference type="ChEBI" id="CHEBI:43474"/>
        <dbReference type="ChEBI" id="CHEBI:58601"/>
        <dbReference type="EC" id="2.4.1.1"/>
    </reaction>
</comment>
<comment type="caution">
    <text evidence="8">The sequence shown here is derived from an EMBL/GenBank/DDBJ whole genome shotgun (WGS) entry which is preliminary data.</text>
</comment>
<evidence type="ECO:0000256" key="1">
    <source>
        <dbReference type="ARBA" id="ARBA00001933"/>
    </source>
</evidence>
<evidence type="ECO:0000256" key="7">
    <source>
        <dbReference type="RuleBase" id="RU000587"/>
    </source>
</evidence>
<keyword evidence="6 7" id="KW-0119">Carbohydrate metabolism</keyword>
<keyword evidence="3 7" id="KW-0328">Glycosyltransferase</keyword>
<comment type="function">
    <text evidence="7">Allosteric enzyme that catalyzes the rate-limiting step in glycogen catabolism, the phosphorolytic cleavage of glycogen to produce glucose-1-phosphate, and plays a central role in maintaining cellular and organismal glucose homeostasis.</text>
</comment>
<evidence type="ECO:0000256" key="3">
    <source>
        <dbReference type="ARBA" id="ARBA00022676"/>
    </source>
</evidence>
<evidence type="ECO:0000256" key="4">
    <source>
        <dbReference type="ARBA" id="ARBA00022679"/>
    </source>
</evidence>
<evidence type="ECO:0000256" key="6">
    <source>
        <dbReference type="ARBA" id="ARBA00023277"/>
    </source>
</evidence>
<dbReference type="SUPFAM" id="SSF53756">
    <property type="entry name" value="UDP-Glycosyltransferase/glycogen phosphorylase"/>
    <property type="match status" value="1"/>
</dbReference>